<dbReference type="Pfam" id="PF00172">
    <property type="entry name" value="Zn_clus"/>
    <property type="match status" value="1"/>
</dbReference>
<dbReference type="GO" id="GO:0000981">
    <property type="term" value="F:DNA-binding transcription factor activity, RNA polymerase II-specific"/>
    <property type="evidence" value="ECO:0007669"/>
    <property type="project" value="InterPro"/>
</dbReference>
<sequence>MASTFRPIQSSSPTPWAPSVTSFQGLGKRIRNVAEACRDCRVAKVKCDGSRPKCRTCVAKDRPCYYDGRQGQSRKALMKSRMRAMEKVFEALKANPASDAENLLQRIRASDDILALAEASDVVSSPGSGGLSPPTAFSIDRSLENRASSCEMSSSSDDQQSSRPSEPTTAGTTPSSQVLTDASATLIRLVMPDAATTKAATDSFYFSSGKLFHVFPRERIAAYHEDVFNGDHLPIRSQKTAACCLASLCAIGVQYNADQFEEGVGETFYNVATHYFSHFLEEQPLDAIKVCTVLAMFNIMGKSTVALAYIEVGLNMSRKYNLHVKHYQHPNVSDDAWADYRRTWRTLVFLSSWLSSTLGYIPGANNNFKEMVPYLDVEGDNPDDIGNSKSSPSLSLGIVQMEMTKISLLKADILRVQLAFKELTGPALESIMKELRDWHDRLPSQMQLTNVGRSDIPDGILLSIFHAHLLYLGAIMLLYRRIASQFVRCFGFEQGKTDSWKAHETTLVNQTTEGVMAAKHSSRILGLMLEKKGIFKRCWVVIFQSQTSCVVLLHSAIQKQLHSFPPESWKDDLAHAHTCLEALAFCGSLDPVALNFHACLEPIYETLLAYGSPPVKPSVPPPPDYLLTIPAGSDPVRVEMSLSLLEALCRPFGDDDTKLGLDRPSSTDHHHTSQAPMSQVMDERLDYGWECAVGVQWDVSGEPLGGVASLEENKFLGSSCPSGWVGGVEVN</sequence>
<keyword evidence="3" id="KW-0238">DNA-binding</keyword>
<feature type="compositionally biased region" description="Polar residues" evidence="5">
    <location>
        <begin position="168"/>
        <end position="177"/>
    </location>
</feature>
<dbReference type="PANTHER" id="PTHR46910:SF3">
    <property type="entry name" value="HALOTOLERANCE PROTEIN 9-RELATED"/>
    <property type="match status" value="1"/>
</dbReference>
<reference evidence="7" key="2">
    <citation type="submission" date="2023-06" db="EMBL/GenBank/DDBJ databases">
        <authorList>
            <consortium name="Lawrence Berkeley National Laboratory"/>
            <person name="Haridas S."/>
            <person name="Hensen N."/>
            <person name="Bonometti L."/>
            <person name="Westerberg I."/>
            <person name="Brannstrom I.O."/>
            <person name="Guillou S."/>
            <person name="Cros-Aarteil S."/>
            <person name="Calhoun S."/>
            <person name="Kuo A."/>
            <person name="Mondo S."/>
            <person name="Pangilinan J."/>
            <person name="Riley R."/>
            <person name="LaButti K."/>
            <person name="Andreopoulos B."/>
            <person name="Lipzen A."/>
            <person name="Chen C."/>
            <person name="Yanf M."/>
            <person name="Daum C."/>
            <person name="Ng V."/>
            <person name="Clum A."/>
            <person name="Steindorff A."/>
            <person name="Ohm R."/>
            <person name="Martin F."/>
            <person name="Silar P."/>
            <person name="Natvig D."/>
            <person name="Lalanne C."/>
            <person name="Gautier V."/>
            <person name="Ament-velasquez S.L."/>
            <person name="Kruys A."/>
            <person name="Hutchinson M.I."/>
            <person name="Powell A.J."/>
            <person name="Barry K."/>
            <person name="Miller A.N."/>
            <person name="Grigoriev I.V."/>
            <person name="Debuchy R."/>
            <person name="Gladieux P."/>
            <person name="Thoren M.H."/>
            <person name="Johannesson H."/>
        </authorList>
    </citation>
    <scope>NUCLEOTIDE SEQUENCE</scope>
    <source>
        <strain evidence="7">CBS 232.78</strain>
    </source>
</reference>
<name>A0AAE0U732_9PEZI</name>
<evidence type="ECO:0000313" key="7">
    <source>
        <dbReference type="EMBL" id="KAK3393413.1"/>
    </source>
</evidence>
<evidence type="ECO:0000256" key="3">
    <source>
        <dbReference type="ARBA" id="ARBA00023125"/>
    </source>
</evidence>
<keyword evidence="4" id="KW-0539">Nucleus</keyword>
<organism evidence="7 8">
    <name type="scientific">Podospora didyma</name>
    <dbReference type="NCBI Taxonomy" id="330526"/>
    <lineage>
        <taxon>Eukaryota</taxon>
        <taxon>Fungi</taxon>
        <taxon>Dikarya</taxon>
        <taxon>Ascomycota</taxon>
        <taxon>Pezizomycotina</taxon>
        <taxon>Sordariomycetes</taxon>
        <taxon>Sordariomycetidae</taxon>
        <taxon>Sordariales</taxon>
        <taxon>Podosporaceae</taxon>
        <taxon>Podospora</taxon>
    </lineage>
</organism>
<evidence type="ECO:0000313" key="8">
    <source>
        <dbReference type="Proteomes" id="UP001285441"/>
    </source>
</evidence>
<comment type="subcellular location">
    <subcellularLocation>
        <location evidence="1">Nucleus</location>
    </subcellularLocation>
</comment>
<evidence type="ECO:0000256" key="4">
    <source>
        <dbReference type="ARBA" id="ARBA00023242"/>
    </source>
</evidence>
<dbReference type="InterPro" id="IPR036864">
    <property type="entry name" value="Zn2-C6_fun-type_DNA-bd_sf"/>
</dbReference>
<comment type="caution">
    <text evidence="7">The sequence shown here is derived from an EMBL/GenBank/DDBJ whole genome shotgun (WGS) entry which is preliminary data.</text>
</comment>
<dbReference type="PANTHER" id="PTHR46910">
    <property type="entry name" value="TRANSCRIPTION FACTOR PDR1"/>
    <property type="match status" value="1"/>
</dbReference>
<dbReference type="AlphaFoldDB" id="A0AAE0U732"/>
<feature type="domain" description="Zn(2)-C6 fungal-type" evidence="6">
    <location>
        <begin position="36"/>
        <end position="66"/>
    </location>
</feature>
<protein>
    <recommendedName>
        <fullName evidence="6">Zn(2)-C6 fungal-type domain-containing protein</fullName>
    </recommendedName>
</protein>
<reference evidence="7" key="1">
    <citation type="journal article" date="2023" name="Mol. Phylogenet. Evol.">
        <title>Genome-scale phylogeny and comparative genomics of the fungal order Sordariales.</title>
        <authorList>
            <person name="Hensen N."/>
            <person name="Bonometti L."/>
            <person name="Westerberg I."/>
            <person name="Brannstrom I.O."/>
            <person name="Guillou S."/>
            <person name="Cros-Aarteil S."/>
            <person name="Calhoun S."/>
            <person name="Haridas S."/>
            <person name="Kuo A."/>
            <person name="Mondo S."/>
            <person name="Pangilinan J."/>
            <person name="Riley R."/>
            <person name="LaButti K."/>
            <person name="Andreopoulos B."/>
            <person name="Lipzen A."/>
            <person name="Chen C."/>
            <person name="Yan M."/>
            <person name="Daum C."/>
            <person name="Ng V."/>
            <person name="Clum A."/>
            <person name="Steindorff A."/>
            <person name="Ohm R.A."/>
            <person name="Martin F."/>
            <person name="Silar P."/>
            <person name="Natvig D.O."/>
            <person name="Lalanne C."/>
            <person name="Gautier V."/>
            <person name="Ament-Velasquez S.L."/>
            <person name="Kruys A."/>
            <person name="Hutchinson M.I."/>
            <person name="Powell A.J."/>
            <person name="Barry K."/>
            <person name="Miller A.N."/>
            <person name="Grigoriev I.V."/>
            <person name="Debuchy R."/>
            <person name="Gladieux P."/>
            <person name="Hiltunen Thoren M."/>
            <person name="Johannesson H."/>
        </authorList>
    </citation>
    <scope>NUCLEOTIDE SEQUENCE</scope>
    <source>
        <strain evidence="7">CBS 232.78</strain>
    </source>
</reference>
<evidence type="ECO:0000256" key="5">
    <source>
        <dbReference type="SAM" id="MobiDB-lite"/>
    </source>
</evidence>
<dbReference type="EMBL" id="JAULSW010000001">
    <property type="protein sequence ID" value="KAK3393413.1"/>
    <property type="molecule type" value="Genomic_DNA"/>
</dbReference>
<evidence type="ECO:0000256" key="2">
    <source>
        <dbReference type="ARBA" id="ARBA00022723"/>
    </source>
</evidence>
<proteinExistence type="predicted"/>
<keyword evidence="2" id="KW-0479">Metal-binding</keyword>
<dbReference type="InterPro" id="IPR001138">
    <property type="entry name" value="Zn2Cys6_DnaBD"/>
</dbReference>
<dbReference type="SUPFAM" id="SSF57701">
    <property type="entry name" value="Zn2/Cys6 DNA-binding domain"/>
    <property type="match status" value="1"/>
</dbReference>
<dbReference type="InterPro" id="IPR050987">
    <property type="entry name" value="AtrR-like"/>
</dbReference>
<dbReference type="CDD" id="cd12148">
    <property type="entry name" value="fungal_TF_MHR"/>
    <property type="match status" value="1"/>
</dbReference>
<dbReference type="Proteomes" id="UP001285441">
    <property type="component" value="Unassembled WGS sequence"/>
</dbReference>
<dbReference type="CDD" id="cd00067">
    <property type="entry name" value="GAL4"/>
    <property type="match status" value="1"/>
</dbReference>
<feature type="compositionally biased region" description="Low complexity" evidence="5">
    <location>
        <begin position="148"/>
        <end position="167"/>
    </location>
</feature>
<gene>
    <name evidence="7" type="ORF">B0H63DRAFT_554786</name>
</gene>
<feature type="region of interest" description="Disordered" evidence="5">
    <location>
        <begin position="148"/>
        <end position="177"/>
    </location>
</feature>
<evidence type="ECO:0000259" key="6">
    <source>
        <dbReference type="PROSITE" id="PS50048"/>
    </source>
</evidence>
<dbReference type="GO" id="GO:0003677">
    <property type="term" value="F:DNA binding"/>
    <property type="evidence" value="ECO:0007669"/>
    <property type="project" value="UniProtKB-KW"/>
</dbReference>
<dbReference type="SMART" id="SM00066">
    <property type="entry name" value="GAL4"/>
    <property type="match status" value="1"/>
</dbReference>
<keyword evidence="8" id="KW-1185">Reference proteome</keyword>
<dbReference type="PROSITE" id="PS00463">
    <property type="entry name" value="ZN2_CY6_FUNGAL_1"/>
    <property type="match status" value="1"/>
</dbReference>
<dbReference type="PROSITE" id="PS50048">
    <property type="entry name" value="ZN2_CY6_FUNGAL_2"/>
    <property type="match status" value="1"/>
</dbReference>
<evidence type="ECO:0000256" key="1">
    <source>
        <dbReference type="ARBA" id="ARBA00004123"/>
    </source>
</evidence>
<accession>A0AAE0U732</accession>
<dbReference type="Gene3D" id="4.10.240.10">
    <property type="entry name" value="Zn(2)-C6 fungal-type DNA-binding domain"/>
    <property type="match status" value="1"/>
</dbReference>
<dbReference type="GO" id="GO:0005634">
    <property type="term" value="C:nucleus"/>
    <property type="evidence" value="ECO:0007669"/>
    <property type="project" value="UniProtKB-SubCell"/>
</dbReference>
<dbReference type="GO" id="GO:0008270">
    <property type="term" value="F:zinc ion binding"/>
    <property type="evidence" value="ECO:0007669"/>
    <property type="project" value="InterPro"/>
</dbReference>